<dbReference type="InterPro" id="IPR049119">
    <property type="entry name" value="FlgK_D2-like"/>
</dbReference>
<gene>
    <name evidence="12" type="primary">flgK</name>
    <name evidence="12" type="ORF">D0Y53_03160</name>
</gene>
<dbReference type="PRINTS" id="PR01005">
    <property type="entry name" value="FLGHOOKAP1"/>
</dbReference>
<dbReference type="Pfam" id="PF22638">
    <property type="entry name" value="FlgK_D1"/>
    <property type="match status" value="1"/>
</dbReference>
<evidence type="ECO:0000256" key="2">
    <source>
        <dbReference type="ARBA" id="ARBA00004613"/>
    </source>
</evidence>
<dbReference type="Pfam" id="PF06429">
    <property type="entry name" value="Flg_bbr_C"/>
    <property type="match status" value="1"/>
</dbReference>
<dbReference type="SUPFAM" id="SSF64518">
    <property type="entry name" value="Phase 1 flagellin"/>
    <property type="match status" value="2"/>
</dbReference>
<evidence type="ECO:0000259" key="9">
    <source>
        <dbReference type="Pfam" id="PF06429"/>
    </source>
</evidence>
<dbReference type="GO" id="GO:0009424">
    <property type="term" value="C:bacterial-type flagellum hook"/>
    <property type="evidence" value="ECO:0007669"/>
    <property type="project" value="InterPro"/>
</dbReference>
<dbReference type="InterPro" id="IPR001444">
    <property type="entry name" value="Flag_bb_rod_N"/>
</dbReference>
<comment type="caution">
    <text evidence="12">The sequence shown here is derived from an EMBL/GenBank/DDBJ whole genome shotgun (WGS) entry which is preliminary data.</text>
</comment>
<evidence type="ECO:0000313" key="13">
    <source>
        <dbReference type="Proteomes" id="UP000262917"/>
    </source>
</evidence>
<keyword evidence="13" id="KW-1185">Reference proteome</keyword>
<accession>A0A372DR62</accession>
<dbReference type="InterPro" id="IPR010930">
    <property type="entry name" value="Flg_bb/hook_C_dom"/>
</dbReference>
<feature type="coiled-coil region" evidence="7">
    <location>
        <begin position="162"/>
        <end position="189"/>
    </location>
</feature>
<sequence length="626" mass="63320">MADLLATGSSALLAFQRALATTSHNVANVNTPGYSRQRVDLATRPGSGTSQTYVGAGVYAQNLERLADGLVFARQVDSSGELGRLKQLSAMSDRVDALFSDSATSLTRPLSEFFTAMDGVASEPTSRTARSQLLSAATRLADRWQTLDGRLAQLDHETDQRIAGAVADVNRLATEIANLNRDIAAAGSNASPDLLDARALRVDQLSGLVGATTVAQDDGALNVFTAGGQALVLGQRTQTLSTIADPYRPDRLQLALATPAGAVTLGAGSVSGELGGLLEFRGSLLDPARAELGRLAIAFAGSLNAQQAAGVDYNGDAGAALFALAAPRTAAHAGNDGSATLAAAVADLGALQGTDLVLRFDGSAWNATRADSGETVAMTGTGSAADPFLVDGLSLVVGGAAASGDRFLVSPTTGAPAGLRVAVSDPLAIAAAAPLQVAADSGNIGSARAAGTAITDTTAFASFAGATIEFLDSTSYTIDGAGPFAYAPGTPIAAGGWSLTLEGTPAAGDSFTLARTPPRSSDNANARALAALDAKGVLDGGLTSVATGLSQLTAQAGGQAHHADLSLQAQQTIHDQIGAERDSLSGVNLDEEAADMLRFQQAYQAAAQVMATADTLFQTLLAAVRR</sequence>
<dbReference type="OrthoDB" id="9802553at2"/>
<evidence type="ECO:0000256" key="4">
    <source>
        <dbReference type="ARBA" id="ARBA00016244"/>
    </source>
</evidence>
<proteinExistence type="inferred from homology"/>
<evidence type="ECO:0000256" key="5">
    <source>
        <dbReference type="ARBA" id="ARBA00022525"/>
    </source>
</evidence>
<dbReference type="Pfam" id="PF21158">
    <property type="entry name" value="flgK_1st_1"/>
    <property type="match status" value="1"/>
</dbReference>
<dbReference type="PANTHER" id="PTHR30033:SF1">
    <property type="entry name" value="FLAGELLAR HOOK-ASSOCIATED PROTEIN 1"/>
    <property type="match status" value="1"/>
</dbReference>
<dbReference type="GO" id="GO:0005576">
    <property type="term" value="C:extracellular region"/>
    <property type="evidence" value="ECO:0007669"/>
    <property type="project" value="UniProtKB-SubCell"/>
</dbReference>
<keyword evidence="6" id="KW-0975">Bacterial flagellum</keyword>
<feature type="domain" description="Flagellar basal body rod protein N-terminal" evidence="8">
    <location>
        <begin position="5"/>
        <end position="34"/>
    </location>
</feature>
<organism evidence="12 13">
    <name type="scientific">Cognatiluteimonas weifangensis</name>
    <dbReference type="NCBI Taxonomy" id="2303539"/>
    <lineage>
        <taxon>Bacteria</taxon>
        <taxon>Pseudomonadati</taxon>
        <taxon>Pseudomonadota</taxon>
        <taxon>Gammaproteobacteria</taxon>
        <taxon>Lysobacterales</taxon>
        <taxon>Lysobacteraceae</taxon>
        <taxon>Cognatiluteimonas</taxon>
    </lineage>
</organism>
<evidence type="ECO:0000256" key="1">
    <source>
        <dbReference type="ARBA" id="ARBA00004365"/>
    </source>
</evidence>
<dbReference type="InterPro" id="IPR002371">
    <property type="entry name" value="FlgK"/>
</dbReference>
<evidence type="ECO:0000259" key="10">
    <source>
        <dbReference type="Pfam" id="PF21158"/>
    </source>
</evidence>
<dbReference type="AlphaFoldDB" id="A0A372DR62"/>
<dbReference type="GO" id="GO:0005198">
    <property type="term" value="F:structural molecule activity"/>
    <property type="evidence" value="ECO:0007669"/>
    <property type="project" value="InterPro"/>
</dbReference>
<dbReference type="EMBL" id="QVPD01000002">
    <property type="protein sequence ID" value="RFP62065.1"/>
    <property type="molecule type" value="Genomic_DNA"/>
</dbReference>
<dbReference type="PANTHER" id="PTHR30033">
    <property type="entry name" value="FLAGELLAR HOOK-ASSOCIATED PROTEIN 1"/>
    <property type="match status" value="1"/>
</dbReference>
<feature type="domain" description="Flagellar basal-body/hook protein C-terminal" evidence="9">
    <location>
        <begin position="585"/>
        <end position="621"/>
    </location>
</feature>
<reference evidence="12 13" key="1">
    <citation type="submission" date="2018-08" db="EMBL/GenBank/DDBJ databases">
        <title>Lysobacter weifangensis sp. nov., a new member of the family 'Xanthomonadaceae', isolated from soil in a farmland.</title>
        <authorList>
            <person name="Zhao H."/>
        </authorList>
    </citation>
    <scope>NUCLEOTIDE SEQUENCE [LARGE SCALE GENOMIC DNA]</scope>
    <source>
        <strain evidence="12 13">WF-2</strain>
    </source>
</reference>
<dbReference type="InterPro" id="IPR053927">
    <property type="entry name" value="FlgK_helical"/>
</dbReference>
<evidence type="ECO:0000259" key="8">
    <source>
        <dbReference type="Pfam" id="PF00460"/>
    </source>
</evidence>
<evidence type="ECO:0000259" key="11">
    <source>
        <dbReference type="Pfam" id="PF22638"/>
    </source>
</evidence>
<evidence type="ECO:0000256" key="6">
    <source>
        <dbReference type="ARBA" id="ARBA00023143"/>
    </source>
</evidence>
<feature type="domain" description="Flagellar hook-associated protein FlgK helical" evidence="11">
    <location>
        <begin position="93"/>
        <end position="322"/>
    </location>
</feature>
<protein>
    <recommendedName>
        <fullName evidence="4">Flagellar hook-associated protein 1</fullName>
    </recommendedName>
</protein>
<dbReference type="Pfam" id="PF00460">
    <property type="entry name" value="Flg_bb_rod"/>
    <property type="match status" value="1"/>
</dbReference>
<keyword evidence="7" id="KW-0175">Coiled coil</keyword>
<dbReference type="NCBIfam" id="TIGR02492">
    <property type="entry name" value="flgK_ends"/>
    <property type="match status" value="1"/>
</dbReference>
<dbReference type="RefSeq" id="WP_117201740.1">
    <property type="nucleotide sequence ID" value="NZ_JBHTBK010000008.1"/>
</dbReference>
<keyword evidence="12" id="KW-0282">Flagellum</keyword>
<keyword evidence="12" id="KW-0969">Cilium</keyword>
<comment type="similarity">
    <text evidence="3">Belongs to the flagella basal body rod proteins family.</text>
</comment>
<name>A0A372DR62_9GAMM</name>
<evidence type="ECO:0000256" key="7">
    <source>
        <dbReference type="SAM" id="Coils"/>
    </source>
</evidence>
<evidence type="ECO:0000313" key="12">
    <source>
        <dbReference type="EMBL" id="RFP62065.1"/>
    </source>
</evidence>
<evidence type="ECO:0000256" key="3">
    <source>
        <dbReference type="ARBA" id="ARBA00009677"/>
    </source>
</evidence>
<dbReference type="GO" id="GO:0044780">
    <property type="term" value="P:bacterial-type flagellum assembly"/>
    <property type="evidence" value="ECO:0007669"/>
    <property type="project" value="InterPro"/>
</dbReference>
<dbReference type="Proteomes" id="UP000262917">
    <property type="component" value="Unassembled WGS sequence"/>
</dbReference>
<keyword evidence="12" id="KW-0966">Cell projection</keyword>
<comment type="subcellular location">
    <subcellularLocation>
        <location evidence="1">Bacterial flagellum</location>
    </subcellularLocation>
    <subcellularLocation>
        <location evidence="2">Secreted</location>
    </subcellularLocation>
</comment>
<feature type="domain" description="Flagellar hook-associated protein 1 D2-like" evidence="10">
    <location>
        <begin position="333"/>
        <end position="411"/>
    </location>
</feature>
<keyword evidence="5" id="KW-0964">Secreted</keyword>